<dbReference type="Gene3D" id="3.30.450.410">
    <property type="match status" value="1"/>
</dbReference>
<keyword evidence="2" id="KW-1185">Reference proteome</keyword>
<gene>
    <name evidence="1" type="ORF">H9647_06890</name>
</gene>
<evidence type="ECO:0000313" key="1">
    <source>
        <dbReference type="EMBL" id="MBD7967782.1"/>
    </source>
</evidence>
<proteinExistence type="predicted"/>
<evidence type="ECO:0008006" key="3">
    <source>
        <dbReference type="Google" id="ProtNLM"/>
    </source>
</evidence>
<organism evidence="1 2">
    <name type="scientific">Paenibacillus gallinarum</name>
    <dbReference type="NCBI Taxonomy" id="2762232"/>
    <lineage>
        <taxon>Bacteria</taxon>
        <taxon>Bacillati</taxon>
        <taxon>Bacillota</taxon>
        <taxon>Bacilli</taxon>
        <taxon>Bacillales</taxon>
        <taxon>Paenibacillaceae</taxon>
        <taxon>Paenibacillus</taxon>
    </lineage>
</organism>
<dbReference type="Proteomes" id="UP000608071">
    <property type="component" value="Unassembled WGS sequence"/>
</dbReference>
<reference evidence="1 2" key="1">
    <citation type="submission" date="2020-08" db="EMBL/GenBank/DDBJ databases">
        <title>A Genomic Blueprint of the Chicken Gut Microbiome.</title>
        <authorList>
            <person name="Gilroy R."/>
            <person name="Ravi A."/>
            <person name="Getino M."/>
            <person name="Pursley I."/>
            <person name="Horton D.L."/>
            <person name="Alikhan N.-F."/>
            <person name="Baker D."/>
            <person name="Gharbi K."/>
            <person name="Hall N."/>
            <person name="Watson M."/>
            <person name="Adriaenssens E.M."/>
            <person name="Foster-Nyarko E."/>
            <person name="Jarju S."/>
            <person name="Secka A."/>
            <person name="Antonio M."/>
            <person name="Oren A."/>
            <person name="Chaudhuri R."/>
            <person name="La Ragione R.M."/>
            <person name="Hildebrand F."/>
            <person name="Pallen M.J."/>
        </authorList>
    </citation>
    <scope>NUCLEOTIDE SEQUENCE [LARGE SCALE GENOMIC DNA]</scope>
    <source>
        <strain evidence="1 2">Sa2BVA9</strain>
    </source>
</reference>
<protein>
    <recommendedName>
        <fullName evidence="3">LexA repressor DNA-binding domain-containing protein</fullName>
    </recommendedName>
</protein>
<sequence length="93" mass="11177">MLPDYERKVHRILYNYISQRGRTPTIRELEIKTGQSSSRIKEALLLLESEEFIAWEDKSTLQDIVLLKEWEDESNRPRVYTSPHGTIDYWTEY</sequence>
<dbReference type="EMBL" id="JACSQL010000002">
    <property type="protein sequence ID" value="MBD7967782.1"/>
    <property type="molecule type" value="Genomic_DNA"/>
</dbReference>
<evidence type="ECO:0000313" key="2">
    <source>
        <dbReference type="Proteomes" id="UP000608071"/>
    </source>
</evidence>
<accession>A0ABR8SWF3</accession>
<dbReference type="RefSeq" id="WP_191799020.1">
    <property type="nucleotide sequence ID" value="NZ_JACSQL010000002.1"/>
</dbReference>
<comment type="caution">
    <text evidence="1">The sequence shown here is derived from an EMBL/GenBank/DDBJ whole genome shotgun (WGS) entry which is preliminary data.</text>
</comment>
<name>A0ABR8SWF3_9BACL</name>
<dbReference type="InterPro" id="IPR053717">
    <property type="entry name" value="MerB_lyase_sf"/>
</dbReference>